<dbReference type="KEGG" id="tper:IWA51_06300"/>
<keyword evidence="1" id="KW-0479">Metal-binding</keyword>
<dbReference type="SUPFAM" id="SSF54862">
    <property type="entry name" value="4Fe-4S ferredoxins"/>
    <property type="match status" value="1"/>
</dbReference>
<feature type="domain" description="4Fe-4S ferredoxin-type" evidence="5">
    <location>
        <begin position="123"/>
        <end position="152"/>
    </location>
</feature>
<dbReference type="PROSITE" id="PS51379">
    <property type="entry name" value="4FE4S_FER_2"/>
    <property type="match status" value="2"/>
</dbReference>
<evidence type="ECO:0000256" key="4">
    <source>
        <dbReference type="SAM" id="Phobius"/>
    </source>
</evidence>
<proteinExistence type="predicted"/>
<dbReference type="GO" id="GO:0051536">
    <property type="term" value="F:iron-sulfur cluster binding"/>
    <property type="evidence" value="ECO:0007669"/>
    <property type="project" value="UniProtKB-KW"/>
</dbReference>
<dbReference type="Gene3D" id="3.30.70.20">
    <property type="match status" value="1"/>
</dbReference>
<evidence type="ECO:0000313" key="6">
    <source>
        <dbReference type="EMBL" id="QPZ99898.1"/>
    </source>
</evidence>
<evidence type="ECO:0000256" key="2">
    <source>
        <dbReference type="ARBA" id="ARBA00023004"/>
    </source>
</evidence>
<keyword evidence="4" id="KW-0812">Transmembrane</keyword>
<evidence type="ECO:0000313" key="7">
    <source>
        <dbReference type="Proteomes" id="UP000595224"/>
    </source>
</evidence>
<keyword evidence="3" id="KW-0411">Iron-sulfur</keyword>
<dbReference type="InterPro" id="IPR017900">
    <property type="entry name" value="4Fe4S_Fe_S_CS"/>
</dbReference>
<dbReference type="GO" id="GO:0046872">
    <property type="term" value="F:metal ion binding"/>
    <property type="evidence" value="ECO:0007669"/>
    <property type="project" value="UniProtKB-KW"/>
</dbReference>
<keyword evidence="4" id="KW-1133">Transmembrane helix</keyword>
<evidence type="ECO:0000256" key="3">
    <source>
        <dbReference type="ARBA" id="ARBA00023014"/>
    </source>
</evidence>
<dbReference type="AlphaFoldDB" id="A0A7T3RB81"/>
<feature type="transmembrane region" description="Helical" evidence="4">
    <location>
        <begin position="6"/>
        <end position="27"/>
    </location>
</feature>
<keyword evidence="2" id="KW-0408">Iron</keyword>
<gene>
    <name evidence="6" type="ORF">IWA51_06300</name>
</gene>
<dbReference type="Pfam" id="PF00037">
    <property type="entry name" value="Fer4"/>
    <property type="match status" value="1"/>
</dbReference>
<dbReference type="EMBL" id="CP064936">
    <property type="protein sequence ID" value="QPZ99898.1"/>
    <property type="molecule type" value="Genomic_DNA"/>
</dbReference>
<name>A0A7T3RB81_9SPIR</name>
<dbReference type="PROSITE" id="PS00198">
    <property type="entry name" value="4FE4S_FER_1"/>
    <property type="match status" value="1"/>
</dbReference>
<protein>
    <submittedName>
        <fullName evidence="6">4Fe-4S binding protein</fullName>
    </submittedName>
</protein>
<evidence type="ECO:0000259" key="5">
    <source>
        <dbReference type="PROSITE" id="PS51379"/>
    </source>
</evidence>
<reference evidence="6 7" key="1">
    <citation type="submission" date="2020-11" db="EMBL/GenBank/DDBJ databases">
        <title>Treponema Peruensis nv. sp., first commensal Treponema isolated from human feces.</title>
        <authorList>
            <person name="Belkhou C."/>
            <person name="Raes J."/>
        </authorList>
    </citation>
    <scope>NUCLEOTIDE SEQUENCE [LARGE SCALE GENOMIC DNA]</scope>
    <source>
        <strain evidence="6 7">RCC2812</strain>
    </source>
</reference>
<keyword evidence="4" id="KW-0472">Membrane</keyword>
<accession>A0A7T3RB81</accession>
<feature type="domain" description="4Fe-4S ferredoxin-type" evidence="5">
    <location>
        <begin position="90"/>
        <end position="122"/>
    </location>
</feature>
<dbReference type="InterPro" id="IPR017896">
    <property type="entry name" value="4Fe4S_Fe-S-bd"/>
</dbReference>
<dbReference type="Proteomes" id="UP000595224">
    <property type="component" value="Chromosome"/>
</dbReference>
<dbReference type="RefSeq" id="WP_177528667.1">
    <property type="nucleotide sequence ID" value="NZ_CBCSHE010000003.1"/>
</dbReference>
<sequence length="202" mass="22348">MVATIIFTLLFIIILSALIVFIFNILIPALKQRQVNFSEPLFSPSEVELLKTRPEKLAVSGKRAVVKCSPHRTSGARRFLYNGPKNCALFSEVCDCEDDCRWGCCGFGNCAKACPQEAISIQNATAVINELCIGCGKCIDACPRNLIVLVDAECKKSVLCSAPNPLPPNCSVSCDRLAKEEIIEIKSKKLFQLWKKCYTILR</sequence>
<organism evidence="6 7">
    <name type="scientific">Treponema peruense</name>
    <dbReference type="NCBI Taxonomy" id="2787628"/>
    <lineage>
        <taxon>Bacteria</taxon>
        <taxon>Pseudomonadati</taxon>
        <taxon>Spirochaetota</taxon>
        <taxon>Spirochaetia</taxon>
        <taxon>Spirochaetales</taxon>
        <taxon>Treponemataceae</taxon>
        <taxon>Treponema</taxon>
    </lineage>
</organism>
<keyword evidence="7" id="KW-1185">Reference proteome</keyword>
<evidence type="ECO:0000256" key="1">
    <source>
        <dbReference type="ARBA" id="ARBA00022723"/>
    </source>
</evidence>